<feature type="transmembrane region" description="Helical" evidence="13">
    <location>
        <begin position="18"/>
        <end position="36"/>
    </location>
</feature>
<evidence type="ECO:0000256" key="11">
    <source>
        <dbReference type="ARBA" id="ARBA00023303"/>
    </source>
</evidence>
<evidence type="ECO:0000313" key="15">
    <source>
        <dbReference type="Proteomes" id="UP000007801"/>
    </source>
</evidence>
<keyword evidence="8 12" id="KW-0406">Ion transport</keyword>
<dbReference type="eggNOG" id="KOG4294">
    <property type="taxonomic scope" value="Eukaryota"/>
</dbReference>
<dbReference type="HOGENOM" id="CLU_636584_0_0_1"/>
<evidence type="ECO:0000256" key="5">
    <source>
        <dbReference type="ARBA" id="ARBA00022692"/>
    </source>
</evidence>
<protein>
    <recommendedName>
        <fullName evidence="16">Degenerin del-1</fullName>
    </recommendedName>
</protein>
<dbReference type="PANTHER" id="PTHR11690:SF248">
    <property type="entry name" value="PICKPOCKET 17, ISOFORM A"/>
    <property type="match status" value="1"/>
</dbReference>
<keyword evidence="6 13" id="KW-1133">Transmembrane helix</keyword>
<keyword evidence="9 13" id="KW-0472">Membrane</keyword>
<gene>
    <name evidence="14" type="primary">Dana\GF14545</name>
    <name evidence="14" type="synonym">dana_GLEANR_15307</name>
    <name evidence="14" type="ORF">GF14545</name>
</gene>
<sequence>MGYWSETRAWIFRDPAKLIRYGVLFACCIVVIVQLYECFAKLYNPPISTHSYYNLNDTIEMPAVTICREPAYREDVLTNLSGGMCPHPKYATCWIDYPFGEIPLSEFFENSTYDMSDTFIYYGLNGHANNLETDSSMHFYMGRCTTLRPKEPSKRVSKSVGYSILLEHSKSVTSTSDVDTGSVGWHVFIHEKKENFTEINMRGSGRVEYVFVNVNEEIEIKLQSQFFSNVQTRDEACSSEEGYSDLKCGEHCIWQDLSDNMHCSGPWMHDIPNEPCNDSVSMRRLISDYKLVYESEDDYDCNCIQPCQSRIYTTFIQSRKTWNQPEARSLIYIYYTTKLISMIEERPSYDTTQFIADVGGSLGFLLGLSVLGLIGILEHLTLFFCGGFIKKMQQKEKGKTANSEDGQSQTSDETVDIAIVYKEKKKPRY</sequence>
<organism evidence="14 15">
    <name type="scientific">Drosophila ananassae</name>
    <name type="common">Fruit fly</name>
    <dbReference type="NCBI Taxonomy" id="7217"/>
    <lineage>
        <taxon>Eukaryota</taxon>
        <taxon>Metazoa</taxon>
        <taxon>Ecdysozoa</taxon>
        <taxon>Arthropoda</taxon>
        <taxon>Hexapoda</taxon>
        <taxon>Insecta</taxon>
        <taxon>Pterygota</taxon>
        <taxon>Neoptera</taxon>
        <taxon>Endopterygota</taxon>
        <taxon>Diptera</taxon>
        <taxon>Brachycera</taxon>
        <taxon>Muscomorpha</taxon>
        <taxon>Ephydroidea</taxon>
        <taxon>Drosophilidae</taxon>
        <taxon>Drosophila</taxon>
        <taxon>Sophophora</taxon>
    </lineage>
</organism>
<evidence type="ECO:0000313" key="14">
    <source>
        <dbReference type="EMBL" id="EDV31449.1"/>
    </source>
</evidence>
<dbReference type="Pfam" id="PF00858">
    <property type="entry name" value="ASC"/>
    <property type="match status" value="1"/>
</dbReference>
<evidence type="ECO:0000256" key="12">
    <source>
        <dbReference type="RuleBase" id="RU000679"/>
    </source>
</evidence>
<keyword evidence="5 12" id="KW-0812">Transmembrane</keyword>
<dbReference type="FunCoup" id="B3MK31">
    <property type="interactions" value="25"/>
</dbReference>
<evidence type="ECO:0000256" key="10">
    <source>
        <dbReference type="ARBA" id="ARBA00023201"/>
    </source>
</evidence>
<dbReference type="KEGG" id="dan:6497368"/>
<reference evidence="14 15" key="1">
    <citation type="journal article" date="2007" name="Nature">
        <title>Evolution of genes and genomes on the Drosophila phylogeny.</title>
        <authorList>
            <consortium name="Drosophila 12 Genomes Consortium"/>
            <person name="Clark A.G."/>
            <person name="Eisen M.B."/>
            <person name="Smith D.R."/>
            <person name="Bergman C.M."/>
            <person name="Oliver B."/>
            <person name="Markow T.A."/>
            <person name="Kaufman T.C."/>
            <person name="Kellis M."/>
            <person name="Gelbart W."/>
            <person name="Iyer V.N."/>
            <person name="Pollard D.A."/>
            <person name="Sackton T.B."/>
            <person name="Larracuente A.M."/>
            <person name="Singh N.D."/>
            <person name="Abad J.P."/>
            <person name="Abt D.N."/>
            <person name="Adryan B."/>
            <person name="Aguade M."/>
            <person name="Akashi H."/>
            <person name="Anderson W.W."/>
            <person name="Aquadro C.F."/>
            <person name="Ardell D.H."/>
            <person name="Arguello R."/>
            <person name="Artieri C.G."/>
            <person name="Barbash D.A."/>
            <person name="Barker D."/>
            <person name="Barsanti P."/>
            <person name="Batterham P."/>
            <person name="Batzoglou S."/>
            <person name="Begun D."/>
            <person name="Bhutkar A."/>
            <person name="Blanco E."/>
            <person name="Bosak S.A."/>
            <person name="Bradley R.K."/>
            <person name="Brand A.D."/>
            <person name="Brent M.R."/>
            <person name="Brooks A.N."/>
            <person name="Brown R.H."/>
            <person name="Butlin R.K."/>
            <person name="Caggese C."/>
            <person name="Calvi B.R."/>
            <person name="Bernardo de Carvalho A."/>
            <person name="Caspi A."/>
            <person name="Castrezana S."/>
            <person name="Celniker S.E."/>
            <person name="Chang J.L."/>
            <person name="Chapple C."/>
            <person name="Chatterji S."/>
            <person name="Chinwalla A."/>
            <person name="Civetta A."/>
            <person name="Clifton S.W."/>
            <person name="Comeron J.M."/>
            <person name="Costello J.C."/>
            <person name="Coyne J.A."/>
            <person name="Daub J."/>
            <person name="David R.G."/>
            <person name="Delcher A.L."/>
            <person name="Delehaunty K."/>
            <person name="Do C.B."/>
            <person name="Ebling H."/>
            <person name="Edwards K."/>
            <person name="Eickbush T."/>
            <person name="Evans J.D."/>
            <person name="Filipski A."/>
            <person name="Findeiss S."/>
            <person name="Freyhult E."/>
            <person name="Fulton L."/>
            <person name="Fulton R."/>
            <person name="Garcia A.C."/>
            <person name="Gardiner A."/>
            <person name="Garfield D.A."/>
            <person name="Garvin B.E."/>
            <person name="Gibson G."/>
            <person name="Gilbert D."/>
            <person name="Gnerre S."/>
            <person name="Godfrey J."/>
            <person name="Good R."/>
            <person name="Gotea V."/>
            <person name="Gravely B."/>
            <person name="Greenberg A.J."/>
            <person name="Griffiths-Jones S."/>
            <person name="Gross S."/>
            <person name="Guigo R."/>
            <person name="Gustafson E.A."/>
            <person name="Haerty W."/>
            <person name="Hahn M.W."/>
            <person name="Halligan D.L."/>
            <person name="Halpern A.L."/>
            <person name="Halter G.M."/>
            <person name="Han M.V."/>
            <person name="Heger A."/>
            <person name="Hillier L."/>
            <person name="Hinrichs A.S."/>
            <person name="Holmes I."/>
            <person name="Hoskins R.A."/>
            <person name="Hubisz M.J."/>
            <person name="Hultmark D."/>
            <person name="Huntley M.A."/>
            <person name="Jaffe D.B."/>
            <person name="Jagadeeshan S."/>
            <person name="Jeck W.R."/>
            <person name="Johnson J."/>
            <person name="Jones C.D."/>
            <person name="Jordan W.C."/>
            <person name="Karpen G.H."/>
            <person name="Kataoka E."/>
            <person name="Keightley P.D."/>
            <person name="Kheradpour P."/>
            <person name="Kirkness E.F."/>
            <person name="Koerich L.B."/>
            <person name="Kristiansen K."/>
            <person name="Kudrna D."/>
            <person name="Kulathinal R.J."/>
            <person name="Kumar S."/>
            <person name="Kwok R."/>
            <person name="Lander E."/>
            <person name="Langley C.H."/>
            <person name="Lapoint R."/>
            <person name="Lazzaro B.P."/>
            <person name="Lee S.J."/>
            <person name="Levesque L."/>
            <person name="Li R."/>
            <person name="Lin C.F."/>
            <person name="Lin M.F."/>
            <person name="Lindblad-Toh K."/>
            <person name="Llopart A."/>
            <person name="Long M."/>
            <person name="Low L."/>
            <person name="Lozovsky E."/>
            <person name="Lu J."/>
            <person name="Luo M."/>
            <person name="Machado C.A."/>
            <person name="Makalowski W."/>
            <person name="Marzo M."/>
            <person name="Matsuda M."/>
            <person name="Matzkin L."/>
            <person name="McAllister B."/>
            <person name="McBride C.S."/>
            <person name="McKernan B."/>
            <person name="McKernan K."/>
            <person name="Mendez-Lago M."/>
            <person name="Minx P."/>
            <person name="Mollenhauer M.U."/>
            <person name="Montooth K."/>
            <person name="Mount S.M."/>
            <person name="Mu X."/>
            <person name="Myers E."/>
            <person name="Negre B."/>
            <person name="Newfeld S."/>
            <person name="Nielsen R."/>
            <person name="Noor M.A."/>
            <person name="O'Grady P."/>
            <person name="Pachter L."/>
            <person name="Papaceit M."/>
            <person name="Parisi M.J."/>
            <person name="Parisi M."/>
            <person name="Parts L."/>
            <person name="Pedersen J.S."/>
            <person name="Pesole G."/>
            <person name="Phillippy A.M."/>
            <person name="Ponting C.P."/>
            <person name="Pop M."/>
            <person name="Porcelli D."/>
            <person name="Powell J.R."/>
            <person name="Prohaska S."/>
            <person name="Pruitt K."/>
            <person name="Puig M."/>
            <person name="Quesneville H."/>
            <person name="Ram K.R."/>
            <person name="Rand D."/>
            <person name="Rasmussen M.D."/>
            <person name="Reed L.K."/>
            <person name="Reenan R."/>
            <person name="Reily A."/>
            <person name="Remington K.A."/>
            <person name="Rieger T.T."/>
            <person name="Ritchie M.G."/>
            <person name="Robin C."/>
            <person name="Rogers Y.H."/>
            <person name="Rohde C."/>
            <person name="Rozas J."/>
            <person name="Rubenfield M.J."/>
            <person name="Ruiz A."/>
            <person name="Russo S."/>
            <person name="Salzberg S.L."/>
            <person name="Sanchez-Gracia A."/>
            <person name="Saranga D.J."/>
            <person name="Sato H."/>
            <person name="Schaeffer S.W."/>
            <person name="Schatz M.C."/>
            <person name="Schlenke T."/>
            <person name="Schwartz R."/>
            <person name="Segarra C."/>
            <person name="Singh R.S."/>
            <person name="Sirot L."/>
            <person name="Sirota M."/>
            <person name="Sisneros N.B."/>
            <person name="Smith C.D."/>
            <person name="Smith T.F."/>
            <person name="Spieth J."/>
            <person name="Stage D.E."/>
            <person name="Stark A."/>
            <person name="Stephan W."/>
            <person name="Strausberg R.L."/>
            <person name="Strempel S."/>
            <person name="Sturgill D."/>
            <person name="Sutton G."/>
            <person name="Sutton G.G."/>
            <person name="Tao W."/>
            <person name="Teichmann S."/>
            <person name="Tobari Y.N."/>
            <person name="Tomimura Y."/>
            <person name="Tsolas J.M."/>
            <person name="Valente V.L."/>
            <person name="Venter E."/>
            <person name="Venter J.C."/>
            <person name="Vicario S."/>
            <person name="Vieira F.G."/>
            <person name="Vilella A.J."/>
            <person name="Villasante A."/>
            <person name="Walenz B."/>
            <person name="Wang J."/>
            <person name="Wasserman M."/>
            <person name="Watts T."/>
            <person name="Wilson D."/>
            <person name="Wilson R.K."/>
            <person name="Wing R.A."/>
            <person name="Wolfner M.F."/>
            <person name="Wong A."/>
            <person name="Wong G.K."/>
            <person name="Wu C.I."/>
            <person name="Wu G."/>
            <person name="Yamamoto D."/>
            <person name="Yang H.P."/>
            <person name="Yang S.P."/>
            <person name="Yorke J.A."/>
            <person name="Yoshida K."/>
            <person name="Zdobnov E."/>
            <person name="Zhang P."/>
            <person name="Zhang Y."/>
            <person name="Zimin A.V."/>
            <person name="Baldwin J."/>
            <person name="Abdouelleil A."/>
            <person name="Abdulkadir J."/>
            <person name="Abebe A."/>
            <person name="Abera B."/>
            <person name="Abreu J."/>
            <person name="Acer S.C."/>
            <person name="Aftuck L."/>
            <person name="Alexander A."/>
            <person name="An P."/>
            <person name="Anderson E."/>
            <person name="Anderson S."/>
            <person name="Arachi H."/>
            <person name="Azer M."/>
            <person name="Bachantsang P."/>
            <person name="Barry A."/>
            <person name="Bayul T."/>
            <person name="Berlin A."/>
            <person name="Bessette D."/>
            <person name="Bloom T."/>
            <person name="Blye J."/>
            <person name="Boguslavskiy L."/>
            <person name="Bonnet C."/>
            <person name="Boukhgalter B."/>
            <person name="Bourzgui I."/>
            <person name="Brown A."/>
            <person name="Cahill P."/>
            <person name="Channer S."/>
            <person name="Cheshatsang Y."/>
            <person name="Chuda L."/>
            <person name="Citroen M."/>
            <person name="Collymore A."/>
            <person name="Cooke P."/>
            <person name="Costello M."/>
            <person name="D'Aco K."/>
            <person name="Daza R."/>
            <person name="De Haan G."/>
            <person name="DeGray S."/>
            <person name="DeMaso C."/>
            <person name="Dhargay N."/>
            <person name="Dooley K."/>
            <person name="Dooley E."/>
            <person name="Doricent M."/>
            <person name="Dorje P."/>
            <person name="Dorjee K."/>
            <person name="Dupes A."/>
            <person name="Elong R."/>
            <person name="Falk J."/>
            <person name="Farina A."/>
            <person name="Faro S."/>
            <person name="Ferguson D."/>
            <person name="Fisher S."/>
            <person name="Foley C.D."/>
            <person name="Franke A."/>
            <person name="Friedrich D."/>
            <person name="Gadbois L."/>
            <person name="Gearin G."/>
            <person name="Gearin C.R."/>
            <person name="Giannoukos G."/>
            <person name="Goode T."/>
            <person name="Graham J."/>
            <person name="Grandbois E."/>
            <person name="Grewal S."/>
            <person name="Gyaltsen K."/>
            <person name="Hafez N."/>
            <person name="Hagos B."/>
            <person name="Hall J."/>
            <person name="Henson C."/>
            <person name="Hollinger A."/>
            <person name="Honan T."/>
            <person name="Huard M.D."/>
            <person name="Hughes L."/>
            <person name="Hurhula B."/>
            <person name="Husby M.E."/>
            <person name="Kamat A."/>
            <person name="Kanga B."/>
            <person name="Kashin S."/>
            <person name="Khazanovich D."/>
            <person name="Kisner P."/>
            <person name="Lance K."/>
            <person name="Lara M."/>
            <person name="Lee W."/>
            <person name="Lennon N."/>
            <person name="Letendre F."/>
            <person name="LeVine R."/>
            <person name="Lipovsky A."/>
            <person name="Liu X."/>
            <person name="Liu J."/>
            <person name="Liu S."/>
            <person name="Lokyitsang T."/>
            <person name="Lokyitsang Y."/>
            <person name="Lubonja R."/>
            <person name="Lui A."/>
            <person name="MacDonald P."/>
            <person name="Magnisalis V."/>
            <person name="Maru K."/>
            <person name="Matthews C."/>
            <person name="McCusker W."/>
            <person name="McDonough S."/>
            <person name="Mehta T."/>
            <person name="Meldrim J."/>
            <person name="Meneus L."/>
            <person name="Mihai O."/>
            <person name="Mihalev A."/>
            <person name="Mihova T."/>
            <person name="Mittelman R."/>
            <person name="Mlenga V."/>
            <person name="Montmayeur A."/>
            <person name="Mulrain L."/>
            <person name="Navidi A."/>
            <person name="Naylor J."/>
            <person name="Negash T."/>
            <person name="Nguyen T."/>
            <person name="Nguyen N."/>
            <person name="Nicol R."/>
            <person name="Norbu C."/>
            <person name="Norbu N."/>
            <person name="Novod N."/>
            <person name="O'Neill B."/>
            <person name="Osman S."/>
            <person name="Markiewicz E."/>
            <person name="Oyono O.L."/>
            <person name="Patti C."/>
            <person name="Phunkhang P."/>
            <person name="Pierre F."/>
            <person name="Priest M."/>
            <person name="Raghuraman S."/>
            <person name="Rege F."/>
            <person name="Reyes R."/>
            <person name="Rise C."/>
            <person name="Rogov P."/>
            <person name="Ross K."/>
            <person name="Ryan E."/>
            <person name="Settipalli S."/>
            <person name="Shea T."/>
            <person name="Sherpa N."/>
            <person name="Shi L."/>
            <person name="Shih D."/>
            <person name="Sparrow T."/>
            <person name="Spaulding J."/>
            <person name="Stalker J."/>
            <person name="Stange-Thomann N."/>
            <person name="Stavropoulos S."/>
            <person name="Stone C."/>
            <person name="Strader C."/>
            <person name="Tesfaye S."/>
            <person name="Thomson T."/>
            <person name="Thoulutsang Y."/>
            <person name="Thoulutsang D."/>
            <person name="Topham K."/>
            <person name="Topping I."/>
            <person name="Tsamla T."/>
            <person name="Vassiliev H."/>
            <person name="Vo A."/>
            <person name="Wangchuk T."/>
            <person name="Wangdi T."/>
            <person name="Weiand M."/>
            <person name="Wilkinson J."/>
            <person name="Wilson A."/>
            <person name="Yadav S."/>
            <person name="Young G."/>
            <person name="Yu Q."/>
            <person name="Zembek L."/>
            <person name="Zhong D."/>
            <person name="Zimmer A."/>
            <person name="Zwirko Z."/>
            <person name="Jaffe D.B."/>
            <person name="Alvarez P."/>
            <person name="Brockman W."/>
            <person name="Butler J."/>
            <person name="Chin C."/>
            <person name="Gnerre S."/>
            <person name="Grabherr M."/>
            <person name="Kleber M."/>
            <person name="Mauceli E."/>
            <person name="MacCallum I."/>
        </authorList>
    </citation>
    <scope>NUCLEOTIDE SEQUENCE [LARGE SCALE GENOMIC DNA]</scope>
    <source>
        <strain evidence="15">Tucson 14024-0371.13</strain>
    </source>
</reference>
<dbReference type="CTD" id="35006"/>
<dbReference type="OrthoDB" id="7939651at2759"/>
<feature type="transmembrane region" description="Helical" evidence="13">
    <location>
        <begin position="362"/>
        <end position="389"/>
    </location>
</feature>
<keyword evidence="3 12" id="KW-0813">Transport</keyword>
<evidence type="ECO:0000256" key="7">
    <source>
        <dbReference type="ARBA" id="ARBA00023053"/>
    </source>
</evidence>
<evidence type="ECO:0000256" key="4">
    <source>
        <dbReference type="ARBA" id="ARBA00022461"/>
    </source>
</evidence>
<evidence type="ECO:0000256" key="1">
    <source>
        <dbReference type="ARBA" id="ARBA00004141"/>
    </source>
</evidence>
<dbReference type="Gene3D" id="1.10.287.770">
    <property type="entry name" value="YojJ-like"/>
    <property type="match status" value="1"/>
</dbReference>
<evidence type="ECO:0000256" key="9">
    <source>
        <dbReference type="ARBA" id="ARBA00023136"/>
    </source>
</evidence>
<dbReference type="GeneID" id="6497368"/>
<comment type="subcellular location">
    <subcellularLocation>
        <location evidence="1">Membrane</location>
        <topology evidence="1">Multi-pass membrane protein</topology>
    </subcellularLocation>
</comment>
<keyword evidence="7" id="KW-0915">Sodium</keyword>
<evidence type="ECO:0000256" key="6">
    <source>
        <dbReference type="ARBA" id="ARBA00022989"/>
    </source>
</evidence>
<dbReference type="PANTHER" id="PTHR11690">
    <property type="entry name" value="AMILORIDE-SENSITIVE SODIUM CHANNEL-RELATED"/>
    <property type="match status" value="1"/>
</dbReference>
<dbReference type="STRING" id="7217.B3MK31"/>
<comment type="similarity">
    <text evidence="2 12">Belongs to the amiloride-sensitive sodium channel (TC 1.A.6) family.</text>
</comment>
<dbReference type="InterPro" id="IPR001873">
    <property type="entry name" value="ENaC"/>
</dbReference>
<keyword evidence="4 12" id="KW-0894">Sodium channel</keyword>
<evidence type="ECO:0000256" key="3">
    <source>
        <dbReference type="ARBA" id="ARBA00022448"/>
    </source>
</evidence>
<keyword evidence="10 12" id="KW-0739">Sodium transport</keyword>
<name>B3MK31_DROAN</name>
<dbReference type="AlphaFoldDB" id="B3MK31"/>
<keyword evidence="11 12" id="KW-0407">Ion channel</keyword>
<dbReference type="OMA" id="YATCWMN"/>
<accession>B3MK31</accession>
<evidence type="ECO:0008006" key="16">
    <source>
        <dbReference type="Google" id="ProtNLM"/>
    </source>
</evidence>
<dbReference type="InParanoid" id="B3MK31"/>
<evidence type="ECO:0000256" key="13">
    <source>
        <dbReference type="SAM" id="Phobius"/>
    </source>
</evidence>
<keyword evidence="15" id="KW-1185">Reference proteome</keyword>
<proteinExistence type="inferred from homology"/>
<dbReference type="GO" id="GO:0015280">
    <property type="term" value="F:ligand-gated sodium channel activity"/>
    <property type="evidence" value="ECO:0007669"/>
    <property type="project" value="TreeGrafter"/>
</dbReference>
<evidence type="ECO:0000256" key="8">
    <source>
        <dbReference type="ARBA" id="ARBA00023065"/>
    </source>
</evidence>
<dbReference type="PhylomeDB" id="B3MK31"/>
<evidence type="ECO:0000256" key="2">
    <source>
        <dbReference type="ARBA" id="ARBA00007193"/>
    </source>
</evidence>
<dbReference type="Proteomes" id="UP000007801">
    <property type="component" value="Unassembled WGS sequence"/>
</dbReference>
<dbReference type="EMBL" id="CH902620">
    <property type="protein sequence ID" value="EDV31449.1"/>
    <property type="molecule type" value="Genomic_DNA"/>
</dbReference>
<dbReference type="GO" id="GO:0005886">
    <property type="term" value="C:plasma membrane"/>
    <property type="evidence" value="ECO:0007669"/>
    <property type="project" value="TreeGrafter"/>
</dbReference>
<dbReference type="FunFam" id="1.10.287.770:FF:000013">
    <property type="entry name" value="GL19333"/>
    <property type="match status" value="1"/>
</dbReference>